<protein>
    <submittedName>
        <fullName evidence="1">Uncharacterized protein</fullName>
    </submittedName>
</protein>
<sequence>MQLKIVGGINLEGEQGPLCKAGCKRLAPECWYWTPKLLPIHVIHFTQISPLPRPAPEIGLWRRSSPDVSQFNGLTTSVHYHCRWKRQHRHPALFLHTPWLLIKWEVLTFWRCVSRRSVVRLNNNMNPSDKCPIGCRITGFGLHNRSIEPPEESGRRRDGIKRRKFCVKLQRHQTEKDKIKLQERYRCFGVQRSEEQREKGKLELGSDQSGLVASKSKAADQRHCRVVIAEPESAYESSQISTAGPKGDTDSSSVCLSSCVFWSVWVVRFNCGCGGNVNMQVTAWLHKQDSFEIRFCDKLQEVNVRAIVVHRPVLDHAKLPSKACRMTQIFCENFDDLLRNGYVLDTLF</sequence>
<name>A0A8J6L765_TENMO</name>
<reference evidence="1" key="2">
    <citation type="submission" date="2021-08" db="EMBL/GenBank/DDBJ databases">
        <authorList>
            <person name="Eriksson T."/>
        </authorList>
    </citation>
    <scope>NUCLEOTIDE SEQUENCE</scope>
    <source>
        <strain evidence="1">Stoneville</strain>
        <tissue evidence="1">Whole head</tissue>
    </source>
</reference>
<evidence type="ECO:0000313" key="2">
    <source>
        <dbReference type="Proteomes" id="UP000719412"/>
    </source>
</evidence>
<dbReference type="Proteomes" id="UP000719412">
    <property type="component" value="Unassembled WGS sequence"/>
</dbReference>
<organism evidence="1 2">
    <name type="scientific">Tenebrio molitor</name>
    <name type="common">Yellow mealworm beetle</name>
    <dbReference type="NCBI Taxonomy" id="7067"/>
    <lineage>
        <taxon>Eukaryota</taxon>
        <taxon>Metazoa</taxon>
        <taxon>Ecdysozoa</taxon>
        <taxon>Arthropoda</taxon>
        <taxon>Hexapoda</taxon>
        <taxon>Insecta</taxon>
        <taxon>Pterygota</taxon>
        <taxon>Neoptera</taxon>
        <taxon>Endopterygota</taxon>
        <taxon>Coleoptera</taxon>
        <taxon>Polyphaga</taxon>
        <taxon>Cucujiformia</taxon>
        <taxon>Tenebrionidae</taxon>
        <taxon>Tenebrio</taxon>
    </lineage>
</organism>
<proteinExistence type="predicted"/>
<dbReference type="AlphaFoldDB" id="A0A8J6L765"/>
<reference evidence="1" key="1">
    <citation type="journal article" date="2020" name="J Insects Food Feed">
        <title>The yellow mealworm (Tenebrio molitor) genome: a resource for the emerging insects as food and feed industry.</title>
        <authorList>
            <person name="Eriksson T."/>
            <person name="Andere A."/>
            <person name="Kelstrup H."/>
            <person name="Emery V."/>
            <person name="Picard C."/>
        </authorList>
    </citation>
    <scope>NUCLEOTIDE SEQUENCE</scope>
    <source>
        <strain evidence="1">Stoneville</strain>
        <tissue evidence="1">Whole head</tissue>
    </source>
</reference>
<gene>
    <name evidence="1" type="ORF">GEV33_013655</name>
</gene>
<evidence type="ECO:0000313" key="1">
    <source>
        <dbReference type="EMBL" id="KAH0809137.1"/>
    </source>
</evidence>
<accession>A0A8J6L765</accession>
<dbReference type="EMBL" id="JABDTM020028316">
    <property type="protein sequence ID" value="KAH0809137.1"/>
    <property type="molecule type" value="Genomic_DNA"/>
</dbReference>
<keyword evidence="2" id="KW-1185">Reference proteome</keyword>
<comment type="caution">
    <text evidence="1">The sequence shown here is derived from an EMBL/GenBank/DDBJ whole genome shotgun (WGS) entry which is preliminary data.</text>
</comment>